<keyword evidence="1" id="KW-1133">Transmembrane helix</keyword>
<evidence type="ECO:0000256" key="1">
    <source>
        <dbReference type="SAM" id="Phobius"/>
    </source>
</evidence>
<accession>A0A5R9ALC5</accession>
<keyword evidence="1" id="KW-0812">Transmembrane</keyword>
<dbReference type="Proteomes" id="UP000306544">
    <property type="component" value="Unassembled WGS sequence"/>
</dbReference>
<dbReference type="AlphaFoldDB" id="A0A5R9ALC5"/>
<feature type="domain" description="PH" evidence="2">
    <location>
        <begin position="59"/>
        <end position="177"/>
    </location>
</feature>
<keyword evidence="1" id="KW-0472">Membrane</keyword>
<evidence type="ECO:0000313" key="3">
    <source>
        <dbReference type="EMBL" id="TLP79403.1"/>
    </source>
</evidence>
<gene>
    <name evidence="3" type="ORF">FEF27_02040</name>
</gene>
<proteinExistence type="predicted"/>
<organism evidence="3 4">
    <name type="scientific">Nesterenkonia sphaerica</name>
    <dbReference type="NCBI Taxonomy" id="1804988"/>
    <lineage>
        <taxon>Bacteria</taxon>
        <taxon>Bacillati</taxon>
        <taxon>Actinomycetota</taxon>
        <taxon>Actinomycetes</taxon>
        <taxon>Micrococcales</taxon>
        <taxon>Micrococcaceae</taxon>
        <taxon>Nesterenkonia</taxon>
    </lineage>
</organism>
<sequence>MSSWTASVTPVLTRAPEMTGTYLNFLWAALGVVAVFCALIWLGWRNRKRRQTEFPGPLDVPADLLEATPQAAAEGMVIGTVRGGQYLDRIAVHELGLRTTGRVEVHPTGAAIFRSGVRNIFIPAADLVHARTDRGMIGKFVEKDGVVILGWRLGATHVDTGFRPRRSDEGRALVRALNDLTEGETTI</sequence>
<reference evidence="3 4" key="1">
    <citation type="submission" date="2019-05" db="EMBL/GenBank/DDBJ databases">
        <title>Nesterenkonia sp. GY239, isolated from the Southern Atlantic Ocean.</title>
        <authorList>
            <person name="Zhang G."/>
        </authorList>
    </citation>
    <scope>NUCLEOTIDE SEQUENCE [LARGE SCALE GENOMIC DNA]</scope>
    <source>
        <strain evidence="3 4">GY239</strain>
    </source>
</reference>
<protein>
    <recommendedName>
        <fullName evidence="2">PH domain-containing protein</fullName>
    </recommendedName>
</protein>
<dbReference type="Pfam" id="PF25362">
    <property type="entry name" value="bPH_11"/>
    <property type="match status" value="1"/>
</dbReference>
<name>A0A5R9ALC5_9MICC</name>
<dbReference type="RefSeq" id="WP_138169164.1">
    <property type="nucleotide sequence ID" value="NZ_VAWA01000002.1"/>
</dbReference>
<dbReference type="InterPro" id="IPR057446">
    <property type="entry name" value="PH_bac"/>
</dbReference>
<keyword evidence="4" id="KW-1185">Reference proteome</keyword>
<feature type="transmembrane region" description="Helical" evidence="1">
    <location>
        <begin position="25"/>
        <end position="44"/>
    </location>
</feature>
<dbReference type="OrthoDB" id="3826692at2"/>
<evidence type="ECO:0000259" key="2">
    <source>
        <dbReference type="Pfam" id="PF25362"/>
    </source>
</evidence>
<comment type="caution">
    <text evidence="3">The sequence shown here is derived from an EMBL/GenBank/DDBJ whole genome shotgun (WGS) entry which is preliminary data.</text>
</comment>
<evidence type="ECO:0000313" key="4">
    <source>
        <dbReference type="Proteomes" id="UP000306544"/>
    </source>
</evidence>
<dbReference type="EMBL" id="VAWA01000002">
    <property type="protein sequence ID" value="TLP79403.1"/>
    <property type="molecule type" value="Genomic_DNA"/>
</dbReference>